<keyword evidence="2" id="KW-1185">Reference proteome</keyword>
<dbReference type="Proteomes" id="UP001374893">
    <property type="component" value="Chromosome"/>
</dbReference>
<dbReference type="InterPro" id="IPR027417">
    <property type="entry name" value="P-loop_NTPase"/>
</dbReference>
<dbReference type="EMBL" id="AP024702">
    <property type="protein sequence ID" value="BCX48322.1"/>
    <property type="molecule type" value="Genomic_DNA"/>
</dbReference>
<protein>
    <recommendedName>
        <fullName evidence="3">Sulfotransferase family protein</fullName>
    </recommendedName>
</protein>
<proteinExistence type="predicted"/>
<organism evidence="1 2">
    <name type="scientific">Haloferula helveola</name>
    <dbReference type="NCBI Taxonomy" id="490095"/>
    <lineage>
        <taxon>Bacteria</taxon>
        <taxon>Pseudomonadati</taxon>
        <taxon>Verrucomicrobiota</taxon>
        <taxon>Verrucomicrobiia</taxon>
        <taxon>Verrucomicrobiales</taxon>
        <taxon>Verrucomicrobiaceae</taxon>
        <taxon>Haloferula</taxon>
    </lineage>
</organism>
<evidence type="ECO:0000313" key="2">
    <source>
        <dbReference type="Proteomes" id="UP001374893"/>
    </source>
</evidence>
<evidence type="ECO:0008006" key="3">
    <source>
        <dbReference type="Google" id="ProtNLM"/>
    </source>
</evidence>
<accession>A0ABM7RF27</accession>
<sequence length="266" mass="29983">MLDKQRGVVSPPESSFPQVLGVATPEERADPRRLAALYLGATFPPTPLSLDDAEACMEGSDEEILVALGKAVAVKLGRNPDEVKAIVWKTPRTVGMHTAPLATSGKFIVLRRHPQNVFESQFRVEFGENNRNPFRFAVFRESYEHAFARLPRERVFELGYDDLPGVIPRVLEFIGVENAGLWDGHRSSLEMASEACSWMSEVTREFENRDPEKRARLDPKQVSRLELAMKLARPMRPFLGPVRAHFDQASMGPIRERAARRFAEGQ</sequence>
<dbReference type="SUPFAM" id="SSF52540">
    <property type="entry name" value="P-loop containing nucleoside triphosphate hydrolases"/>
    <property type="match status" value="1"/>
</dbReference>
<name>A0ABM7RF27_9BACT</name>
<evidence type="ECO:0000313" key="1">
    <source>
        <dbReference type="EMBL" id="BCX48322.1"/>
    </source>
</evidence>
<reference evidence="1 2" key="1">
    <citation type="submission" date="2021-06" db="EMBL/GenBank/DDBJ databases">
        <title>Complete genome of Haloferula helveola possessing various polysaccharide degrading enzymes.</title>
        <authorList>
            <person name="Takami H."/>
            <person name="Huang C."/>
            <person name="Hamasaki K."/>
        </authorList>
    </citation>
    <scope>NUCLEOTIDE SEQUENCE [LARGE SCALE GENOMIC DNA]</scope>
    <source>
        <strain evidence="1 2">CN-1</strain>
    </source>
</reference>
<dbReference type="Gene3D" id="3.40.50.300">
    <property type="entry name" value="P-loop containing nucleotide triphosphate hydrolases"/>
    <property type="match status" value="1"/>
</dbReference>
<gene>
    <name evidence="1" type="ORF">HAHE_22300</name>
</gene>